<accession>A0A9P3BW63</accession>
<dbReference type="InterPro" id="IPR013087">
    <property type="entry name" value="Znf_C2H2_type"/>
</dbReference>
<dbReference type="Pfam" id="PF00226">
    <property type="entry name" value="DnaJ"/>
    <property type="match status" value="1"/>
</dbReference>
<feature type="compositionally biased region" description="Polar residues" evidence="5">
    <location>
        <begin position="1"/>
        <end position="13"/>
    </location>
</feature>
<dbReference type="Gene3D" id="3.30.160.60">
    <property type="entry name" value="Classic Zinc Finger"/>
    <property type="match status" value="1"/>
</dbReference>
<evidence type="ECO:0000259" key="7">
    <source>
        <dbReference type="PROSITE" id="PS50157"/>
    </source>
</evidence>
<keyword evidence="9" id="KW-1185">Reference proteome</keyword>
<dbReference type="GO" id="GO:0003676">
    <property type="term" value="F:nucleic acid binding"/>
    <property type="evidence" value="ECO:0007669"/>
    <property type="project" value="InterPro"/>
</dbReference>
<evidence type="ECO:0000313" key="8">
    <source>
        <dbReference type="EMBL" id="GIK00991.1"/>
    </source>
</evidence>
<dbReference type="Pfam" id="PF21884">
    <property type="entry name" value="ZUO1-like_ZHD"/>
    <property type="match status" value="1"/>
</dbReference>
<dbReference type="Gene3D" id="1.10.287.110">
    <property type="entry name" value="DnaJ domain"/>
    <property type="match status" value="1"/>
</dbReference>
<dbReference type="InterPro" id="IPR036236">
    <property type="entry name" value="Znf_C2H2_sf"/>
</dbReference>
<dbReference type="PANTHER" id="PTHR44029:SF1">
    <property type="entry name" value="DNAJ HOMOLOG SUBFAMILY C MEMBER 21"/>
    <property type="match status" value="1"/>
</dbReference>
<dbReference type="InterPro" id="IPR036869">
    <property type="entry name" value="J_dom_sf"/>
</dbReference>
<dbReference type="OrthoDB" id="5894at2759"/>
<dbReference type="Pfam" id="PF12171">
    <property type="entry name" value="zf-C2H2_jaz"/>
    <property type="match status" value="1"/>
</dbReference>
<evidence type="ECO:0000313" key="9">
    <source>
        <dbReference type="Proteomes" id="UP000710440"/>
    </source>
</evidence>
<name>A0A9P3BW63_ASPVI</name>
<gene>
    <name evidence="8" type="ORF">Aspvir_005023</name>
</gene>
<dbReference type="PANTHER" id="PTHR44029">
    <property type="entry name" value="DNAJ HOMOLOG SUBFAMILY C MEMBER 21"/>
    <property type="match status" value="1"/>
</dbReference>
<dbReference type="PROSITE" id="PS00636">
    <property type="entry name" value="DNAJ_1"/>
    <property type="match status" value="1"/>
</dbReference>
<dbReference type="Proteomes" id="UP000710440">
    <property type="component" value="Unassembled WGS sequence"/>
</dbReference>
<evidence type="ECO:0000256" key="5">
    <source>
        <dbReference type="SAM" id="MobiDB-lite"/>
    </source>
</evidence>
<dbReference type="AlphaFoldDB" id="A0A9P3BW63"/>
<reference evidence="8 9" key="1">
    <citation type="submission" date="2021-02" db="EMBL/GenBank/DDBJ databases">
        <title>Pan-genome distribution and transcriptional activeness of fungal secondary metabolism genes in Aspergillus section Fumigati.</title>
        <authorList>
            <person name="Takahashi H."/>
            <person name="Umemura M."/>
            <person name="Ninomiya A."/>
            <person name="Kusuya Y."/>
            <person name="Urayama S."/>
            <person name="Shimizu M."/>
            <person name="Watanabe A."/>
            <person name="Kamei K."/>
            <person name="Yaguchi T."/>
            <person name="Hagiwara D."/>
        </authorList>
    </citation>
    <scope>NUCLEOTIDE SEQUENCE [LARGE SCALE GENOMIC DNA]</scope>
    <source>
        <strain evidence="8 9">IFM 47045</strain>
    </source>
</reference>
<dbReference type="InterPro" id="IPR054076">
    <property type="entry name" value="ZUO1-like_ZHD"/>
</dbReference>
<feature type="domain" description="J" evidence="6">
    <location>
        <begin position="26"/>
        <end position="92"/>
    </location>
</feature>
<dbReference type="CDD" id="cd06257">
    <property type="entry name" value="DnaJ"/>
    <property type="match status" value="1"/>
</dbReference>
<dbReference type="SMART" id="SM00451">
    <property type="entry name" value="ZnF_U1"/>
    <property type="match status" value="1"/>
</dbReference>
<evidence type="ECO:0000259" key="6">
    <source>
        <dbReference type="PROSITE" id="PS50076"/>
    </source>
</evidence>
<dbReference type="SMART" id="SM00355">
    <property type="entry name" value="ZnF_C2H2"/>
    <property type="match status" value="2"/>
</dbReference>
<dbReference type="InterPro" id="IPR022755">
    <property type="entry name" value="Znf_C2H2_jaz"/>
</dbReference>
<dbReference type="InterPro" id="IPR001623">
    <property type="entry name" value="DnaJ_domain"/>
</dbReference>
<dbReference type="PRINTS" id="PR00625">
    <property type="entry name" value="JDOMAIN"/>
</dbReference>
<protein>
    <submittedName>
        <fullName evidence="8">Uncharacterized protein</fullName>
    </submittedName>
</protein>
<evidence type="ECO:0000256" key="4">
    <source>
        <dbReference type="PROSITE-ProRule" id="PRU00042"/>
    </source>
</evidence>
<dbReference type="InterPro" id="IPR018253">
    <property type="entry name" value="DnaJ_domain_CS"/>
</dbReference>
<dbReference type="GO" id="GO:0008270">
    <property type="term" value="F:zinc ion binding"/>
    <property type="evidence" value="ECO:0007669"/>
    <property type="project" value="UniProtKB-KW"/>
</dbReference>
<comment type="caution">
    <text evidence="8">The sequence shown here is derived from an EMBL/GenBank/DDBJ whole genome shotgun (WGS) entry which is preliminary data.</text>
</comment>
<organism evidence="8 9">
    <name type="scientific">Aspergillus viridinutans</name>
    <dbReference type="NCBI Taxonomy" id="75553"/>
    <lineage>
        <taxon>Eukaryota</taxon>
        <taxon>Fungi</taxon>
        <taxon>Dikarya</taxon>
        <taxon>Ascomycota</taxon>
        <taxon>Pezizomycotina</taxon>
        <taxon>Eurotiomycetes</taxon>
        <taxon>Eurotiomycetidae</taxon>
        <taxon>Eurotiales</taxon>
        <taxon>Aspergillaceae</taxon>
        <taxon>Aspergillus</taxon>
        <taxon>Aspergillus subgen. Fumigati</taxon>
    </lineage>
</organism>
<dbReference type="RefSeq" id="XP_043124177.1">
    <property type="nucleotide sequence ID" value="XM_043268242.1"/>
</dbReference>
<sequence>MGQSQSTNFQDNAYSAEPSSKERKEDYYELLGIQHDASTDEIRKAYKRKALELHPDKNYGNVEAATKLFAEIQTAYQVLSDPQERAWYDTHKDAFLSRDGQPSSSEYCYDSRMTTSGDILQLFSKFSPRMEFSDSQSGFFGGLRAVFTRLALEEEMACRADKLEFVDYPTFGSQSDTFEDVVRPFYVVWSSFSTKKSFAWKDIYRYSEAPDRRVRRLMEKENKRLREEGIREFNEAVRSLVAFVKKRDPRYKSGIQSEAQRRELLRQTAAAQAAKSRAVNQAKLREHVIPDWAKSEEAEEANPDSSGSELEQFECIICRKAFKSLNQFNAHERSKKHVKAVKQLRWEMRAENESLNLDQYMAPYSDHAQLEQCNDDSAASFFSHEDSGKVQSGRNADADQNIAPIMEDTQEESRREFTEADTIFPATHTSHVSSETILNPTGSDDVFETADDAVDLLSQELSASGLGQSPSTDVKKIGKAKQKRARKAAQQALGHSPELICTTCKAAFLSKTQLFTHLRKYDHAQPPIR</sequence>
<keyword evidence="2 4" id="KW-0863">Zinc-finger</keyword>
<dbReference type="InterPro" id="IPR003604">
    <property type="entry name" value="Matrin/U1-like-C_Znf_C2H2"/>
</dbReference>
<evidence type="ECO:0000256" key="1">
    <source>
        <dbReference type="ARBA" id="ARBA00022723"/>
    </source>
</evidence>
<evidence type="ECO:0000256" key="2">
    <source>
        <dbReference type="ARBA" id="ARBA00022771"/>
    </source>
</evidence>
<feature type="domain" description="C2H2-type" evidence="7">
    <location>
        <begin position="313"/>
        <end position="342"/>
    </location>
</feature>
<dbReference type="PROSITE" id="PS50157">
    <property type="entry name" value="ZINC_FINGER_C2H2_2"/>
    <property type="match status" value="2"/>
</dbReference>
<proteinExistence type="predicted"/>
<dbReference type="SMART" id="SM00271">
    <property type="entry name" value="DnaJ"/>
    <property type="match status" value="1"/>
</dbReference>
<dbReference type="PROSITE" id="PS00028">
    <property type="entry name" value="ZINC_FINGER_C2H2_1"/>
    <property type="match status" value="2"/>
</dbReference>
<dbReference type="PROSITE" id="PS50076">
    <property type="entry name" value="DNAJ_2"/>
    <property type="match status" value="1"/>
</dbReference>
<dbReference type="EMBL" id="BOPL01000003">
    <property type="protein sequence ID" value="GIK00991.1"/>
    <property type="molecule type" value="Genomic_DNA"/>
</dbReference>
<keyword evidence="1" id="KW-0479">Metal-binding</keyword>
<dbReference type="SUPFAM" id="SSF46565">
    <property type="entry name" value="Chaperone J-domain"/>
    <property type="match status" value="1"/>
</dbReference>
<feature type="domain" description="C2H2-type" evidence="7">
    <location>
        <begin position="499"/>
        <end position="526"/>
    </location>
</feature>
<dbReference type="GO" id="GO:0005737">
    <property type="term" value="C:cytoplasm"/>
    <property type="evidence" value="ECO:0007669"/>
    <property type="project" value="TreeGrafter"/>
</dbReference>
<keyword evidence="3" id="KW-0862">Zinc</keyword>
<dbReference type="GeneID" id="66933005"/>
<dbReference type="SUPFAM" id="SSF57667">
    <property type="entry name" value="beta-beta-alpha zinc fingers"/>
    <property type="match status" value="1"/>
</dbReference>
<feature type="region of interest" description="Disordered" evidence="5">
    <location>
        <begin position="1"/>
        <end position="25"/>
    </location>
</feature>
<evidence type="ECO:0000256" key="3">
    <source>
        <dbReference type="ARBA" id="ARBA00022833"/>
    </source>
</evidence>
<dbReference type="InterPro" id="IPR051964">
    <property type="entry name" value="Chaperone_stress_response"/>
</dbReference>